<feature type="region of interest" description="Disordered" evidence="1">
    <location>
        <begin position="18"/>
        <end position="65"/>
    </location>
</feature>
<evidence type="ECO:0000313" key="2">
    <source>
        <dbReference type="EMBL" id="MDI5967528.1"/>
    </source>
</evidence>
<dbReference type="RefSeq" id="WP_271325420.1">
    <property type="nucleotide sequence ID" value="NZ_JAAGKO020000096.1"/>
</dbReference>
<gene>
    <name evidence="2" type="ORF">POF43_033220</name>
</gene>
<accession>A0ABT6WAM1</accession>
<feature type="compositionally biased region" description="Basic residues" evidence="1">
    <location>
        <begin position="121"/>
        <end position="136"/>
    </location>
</feature>
<proteinExistence type="predicted"/>
<reference evidence="2 3" key="1">
    <citation type="submission" date="2023-05" db="EMBL/GenBank/DDBJ databases">
        <title>Streptantibioticus silvisoli sp. nov., acidotolerant actinomycetes 1 from pine litter.</title>
        <authorList>
            <person name="Swiecimska M."/>
            <person name="Golinska P."/>
            <person name="Sangal V."/>
            <person name="Wachnowicz B."/>
            <person name="Goodfellow M."/>
        </authorList>
    </citation>
    <scope>NUCLEOTIDE SEQUENCE [LARGE SCALE GENOMIC DNA]</scope>
    <source>
        <strain evidence="2 3">SL54</strain>
    </source>
</reference>
<comment type="caution">
    <text evidence="2">The sequence shown here is derived from an EMBL/GenBank/DDBJ whole genome shotgun (WGS) entry which is preliminary data.</text>
</comment>
<feature type="compositionally biased region" description="Low complexity" evidence="1">
    <location>
        <begin position="41"/>
        <end position="51"/>
    </location>
</feature>
<protein>
    <submittedName>
        <fullName evidence="2">Uncharacterized protein</fullName>
    </submittedName>
</protein>
<keyword evidence="3" id="KW-1185">Reference proteome</keyword>
<dbReference type="Proteomes" id="UP001156398">
    <property type="component" value="Unassembled WGS sequence"/>
</dbReference>
<name>A0ABT6WAM1_9ACTN</name>
<dbReference type="EMBL" id="JAAGKO020000096">
    <property type="protein sequence ID" value="MDI5967528.1"/>
    <property type="molecule type" value="Genomic_DNA"/>
</dbReference>
<sequence>MRIAVSSDLDAPAARFTVHQPRTRGHRLSPYGALRADEPGGARPAAAASREGAGGRTGRPAACHRTGTDGSGTGAFVAVGFGAHAVGFGTGEFGTGGTGMSGAAEWFRDAPFAGVSAAGGTRRRHGAARPAPRRRLTWPAPAQILDARPAAFTGGRDDDRDGVDHPGASERTTR</sequence>
<feature type="region of interest" description="Disordered" evidence="1">
    <location>
        <begin position="117"/>
        <end position="174"/>
    </location>
</feature>
<feature type="compositionally biased region" description="Basic and acidic residues" evidence="1">
    <location>
        <begin position="155"/>
        <end position="174"/>
    </location>
</feature>
<evidence type="ECO:0000313" key="3">
    <source>
        <dbReference type="Proteomes" id="UP001156398"/>
    </source>
</evidence>
<evidence type="ECO:0000256" key="1">
    <source>
        <dbReference type="SAM" id="MobiDB-lite"/>
    </source>
</evidence>
<organism evidence="2 3">
    <name type="scientific">Streptantibioticus silvisoli</name>
    <dbReference type="NCBI Taxonomy" id="2705255"/>
    <lineage>
        <taxon>Bacteria</taxon>
        <taxon>Bacillati</taxon>
        <taxon>Actinomycetota</taxon>
        <taxon>Actinomycetes</taxon>
        <taxon>Kitasatosporales</taxon>
        <taxon>Streptomycetaceae</taxon>
        <taxon>Streptantibioticus</taxon>
    </lineage>
</organism>